<evidence type="ECO:0000256" key="1">
    <source>
        <dbReference type="SAM" id="MobiDB-lite"/>
    </source>
</evidence>
<dbReference type="EMBL" id="VSRR010101045">
    <property type="protein sequence ID" value="MPC95113.1"/>
    <property type="molecule type" value="Genomic_DNA"/>
</dbReference>
<proteinExistence type="predicted"/>
<evidence type="ECO:0000313" key="2">
    <source>
        <dbReference type="EMBL" id="MPC95113.1"/>
    </source>
</evidence>
<gene>
    <name evidence="2" type="ORF">E2C01_090309</name>
</gene>
<comment type="caution">
    <text evidence="2">The sequence shown here is derived from an EMBL/GenBank/DDBJ whole genome shotgun (WGS) entry which is preliminary data.</text>
</comment>
<accession>A0A5B7JL17</accession>
<evidence type="ECO:0000313" key="3">
    <source>
        <dbReference type="Proteomes" id="UP000324222"/>
    </source>
</evidence>
<reference evidence="2 3" key="1">
    <citation type="submission" date="2019-05" db="EMBL/GenBank/DDBJ databases">
        <title>Another draft genome of Portunus trituberculatus and its Hox gene families provides insights of decapod evolution.</title>
        <authorList>
            <person name="Jeong J.-H."/>
            <person name="Song I."/>
            <person name="Kim S."/>
            <person name="Choi T."/>
            <person name="Kim D."/>
            <person name="Ryu S."/>
            <person name="Kim W."/>
        </authorList>
    </citation>
    <scope>NUCLEOTIDE SEQUENCE [LARGE SCALE GENOMIC DNA]</scope>
    <source>
        <tissue evidence="2">Muscle</tissue>
    </source>
</reference>
<name>A0A5B7JL17_PORTR</name>
<keyword evidence="3" id="KW-1185">Reference proteome</keyword>
<protein>
    <submittedName>
        <fullName evidence="2">Uncharacterized protein</fullName>
    </submittedName>
</protein>
<dbReference type="AlphaFoldDB" id="A0A5B7JL17"/>
<feature type="region of interest" description="Disordered" evidence="1">
    <location>
        <begin position="63"/>
        <end position="82"/>
    </location>
</feature>
<organism evidence="2 3">
    <name type="scientific">Portunus trituberculatus</name>
    <name type="common">Swimming crab</name>
    <name type="synonym">Neptunus trituberculatus</name>
    <dbReference type="NCBI Taxonomy" id="210409"/>
    <lineage>
        <taxon>Eukaryota</taxon>
        <taxon>Metazoa</taxon>
        <taxon>Ecdysozoa</taxon>
        <taxon>Arthropoda</taxon>
        <taxon>Crustacea</taxon>
        <taxon>Multicrustacea</taxon>
        <taxon>Malacostraca</taxon>
        <taxon>Eumalacostraca</taxon>
        <taxon>Eucarida</taxon>
        <taxon>Decapoda</taxon>
        <taxon>Pleocyemata</taxon>
        <taxon>Brachyura</taxon>
        <taxon>Eubrachyura</taxon>
        <taxon>Portunoidea</taxon>
        <taxon>Portunidae</taxon>
        <taxon>Portuninae</taxon>
        <taxon>Portunus</taxon>
    </lineage>
</organism>
<sequence length="82" mass="9058">MVTVTHIYSFHPRVWSPYGYINVSIPRTYLHCLLKIITRSKLPLETYHFGGIGACTAGQSPQLGHAGKRQHGASYRGTCAGK</sequence>
<dbReference type="Proteomes" id="UP000324222">
    <property type="component" value="Unassembled WGS sequence"/>
</dbReference>